<proteinExistence type="predicted"/>
<dbReference type="RefSeq" id="WP_386765201.1">
    <property type="nucleotide sequence ID" value="NZ_JBHSTI010000008.1"/>
</dbReference>
<organism evidence="2 3">
    <name type="scientific">Longivirga aurantiaca</name>
    <dbReference type="NCBI Taxonomy" id="1837743"/>
    <lineage>
        <taxon>Bacteria</taxon>
        <taxon>Bacillati</taxon>
        <taxon>Actinomycetota</taxon>
        <taxon>Actinomycetes</taxon>
        <taxon>Sporichthyales</taxon>
        <taxon>Sporichthyaceae</taxon>
        <taxon>Longivirga</taxon>
    </lineage>
</organism>
<gene>
    <name evidence="2" type="ORF">ACFQGU_07300</name>
</gene>
<reference evidence="3" key="1">
    <citation type="journal article" date="2019" name="Int. J. Syst. Evol. Microbiol.">
        <title>The Global Catalogue of Microorganisms (GCM) 10K type strain sequencing project: providing services to taxonomists for standard genome sequencing and annotation.</title>
        <authorList>
            <consortium name="The Broad Institute Genomics Platform"/>
            <consortium name="The Broad Institute Genome Sequencing Center for Infectious Disease"/>
            <person name="Wu L."/>
            <person name="Ma J."/>
        </authorList>
    </citation>
    <scope>NUCLEOTIDE SEQUENCE [LARGE SCALE GENOMIC DNA]</scope>
    <source>
        <strain evidence="3">CGMCC 4.7317</strain>
    </source>
</reference>
<feature type="chain" id="PRO_5046714376" description="Ribosomally synthesized peptide with SipW-like signal peptide" evidence="1">
    <location>
        <begin position="33"/>
        <end position="213"/>
    </location>
</feature>
<accession>A0ABW1T0A3</accession>
<keyword evidence="1" id="KW-0732">Signal</keyword>
<protein>
    <recommendedName>
        <fullName evidence="4">Ribosomally synthesized peptide with SipW-like signal peptide</fullName>
    </recommendedName>
</protein>
<evidence type="ECO:0008006" key="4">
    <source>
        <dbReference type="Google" id="ProtNLM"/>
    </source>
</evidence>
<comment type="caution">
    <text evidence="2">The sequence shown here is derived from an EMBL/GenBank/DDBJ whole genome shotgun (WGS) entry which is preliminary data.</text>
</comment>
<evidence type="ECO:0000256" key="1">
    <source>
        <dbReference type="SAM" id="SignalP"/>
    </source>
</evidence>
<evidence type="ECO:0000313" key="2">
    <source>
        <dbReference type="EMBL" id="MFC6237679.1"/>
    </source>
</evidence>
<dbReference type="EMBL" id="JBHSTI010000008">
    <property type="protein sequence ID" value="MFC6237679.1"/>
    <property type="molecule type" value="Genomic_DNA"/>
</dbReference>
<keyword evidence="3" id="KW-1185">Reference proteome</keyword>
<feature type="signal peptide" evidence="1">
    <location>
        <begin position="1"/>
        <end position="32"/>
    </location>
</feature>
<evidence type="ECO:0000313" key="3">
    <source>
        <dbReference type="Proteomes" id="UP001596138"/>
    </source>
</evidence>
<sequence>MSTTTRKRAVRAVAPVAGLLAAGLLVWQGSYAAFSATTDNTDDAWSTGTMALTNNGGGTAFAGSTTALFTEDDLNFGDFAEKCITVESNGSLGGDLALYRGTVTGAAANGDPSVVLGNQLRLTVDAAPLASATDNVAADCTGFPALATTVVNNVTLNAFPSAYGPAAKVAVSDGATTRVAYRISWTLQSTGSALTDNPLQGYSVVADLNWELQ</sequence>
<name>A0ABW1T0A3_9ACTN</name>
<dbReference type="Proteomes" id="UP001596138">
    <property type="component" value="Unassembled WGS sequence"/>
</dbReference>